<accession>A0A428MGI1</accession>
<proteinExistence type="predicted"/>
<evidence type="ECO:0000256" key="2">
    <source>
        <dbReference type="ARBA" id="ARBA00023315"/>
    </source>
</evidence>
<dbReference type="RefSeq" id="WP_125484504.1">
    <property type="nucleotide sequence ID" value="NZ_RSDW01000001.1"/>
</dbReference>
<name>A0A428MGI1_9BACT</name>
<evidence type="ECO:0000313" key="4">
    <source>
        <dbReference type="EMBL" id="RSL15803.1"/>
    </source>
</evidence>
<dbReference type="PANTHER" id="PTHR43877">
    <property type="entry name" value="AMINOALKYLPHOSPHONATE N-ACETYLTRANSFERASE-RELATED-RELATED"/>
    <property type="match status" value="1"/>
</dbReference>
<dbReference type="OrthoDB" id="9794566at2"/>
<gene>
    <name evidence="4" type="ORF">EDE15_1308</name>
</gene>
<dbReference type="InterPro" id="IPR016181">
    <property type="entry name" value="Acyl_CoA_acyltransferase"/>
</dbReference>
<protein>
    <submittedName>
        <fullName evidence="4">Ribosomal-protein-alanine N-acetyltransferase</fullName>
    </submittedName>
</protein>
<reference evidence="4 5" key="1">
    <citation type="submission" date="2018-12" db="EMBL/GenBank/DDBJ databases">
        <title>Sequencing of bacterial isolates from soil warming experiment in Harvard Forest, Massachusetts, USA.</title>
        <authorList>
            <person name="Deangelis K."/>
        </authorList>
    </citation>
    <scope>NUCLEOTIDE SEQUENCE [LARGE SCALE GENOMIC DNA]</scope>
    <source>
        <strain evidence="4 5">EB153</strain>
    </source>
</reference>
<feature type="domain" description="N-acetyltransferase" evidence="3">
    <location>
        <begin position="4"/>
        <end position="157"/>
    </location>
</feature>
<dbReference type="GO" id="GO:0016747">
    <property type="term" value="F:acyltransferase activity, transferring groups other than amino-acyl groups"/>
    <property type="evidence" value="ECO:0007669"/>
    <property type="project" value="InterPro"/>
</dbReference>
<keyword evidence="5" id="KW-1185">Reference proteome</keyword>
<dbReference type="Pfam" id="PF00583">
    <property type="entry name" value="Acetyltransf_1"/>
    <property type="match status" value="1"/>
</dbReference>
<keyword evidence="1 4" id="KW-0808">Transferase</keyword>
<dbReference type="InterPro" id="IPR000182">
    <property type="entry name" value="GNAT_dom"/>
</dbReference>
<sequence length="171" mass="17624">MSSVRVRVAEVADLDAVVVLERSVAEAPHWGAAEYAAIVASGDGGVRRCLFVADVEGRVIGFAVGKVIGAGTEGSAELESVAVDVAARRMGVGRALCGSVVKWCREVGSVVVELEVRAASAGAIALYEGLGFVGVGRRRGYYRDPVDDALLMRLELGNCGEGALPSSTGVC</sequence>
<dbReference type="PROSITE" id="PS51186">
    <property type="entry name" value="GNAT"/>
    <property type="match status" value="1"/>
</dbReference>
<dbReference type="InterPro" id="IPR050832">
    <property type="entry name" value="Bact_Acetyltransf"/>
</dbReference>
<dbReference type="Proteomes" id="UP000269669">
    <property type="component" value="Unassembled WGS sequence"/>
</dbReference>
<evidence type="ECO:0000256" key="1">
    <source>
        <dbReference type="ARBA" id="ARBA00022679"/>
    </source>
</evidence>
<evidence type="ECO:0000313" key="5">
    <source>
        <dbReference type="Proteomes" id="UP000269669"/>
    </source>
</evidence>
<dbReference type="SUPFAM" id="SSF55729">
    <property type="entry name" value="Acyl-CoA N-acyltransferases (Nat)"/>
    <property type="match status" value="1"/>
</dbReference>
<dbReference type="Gene3D" id="3.40.630.30">
    <property type="match status" value="1"/>
</dbReference>
<keyword evidence="2" id="KW-0012">Acyltransferase</keyword>
<organism evidence="4 5">
    <name type="scientific">Edaphobacter aggregans</name>
    <dbReference type="NCBI Taxonomy" id="570835"/>
    <lineage>
        <taxon>Bacteria</taxon>
        <taxon>Pseudomonadati</taxon>
        <taxon>Acidobacteriota</taxon>
        <taxon>Terriglobia</taxon>
        <taxon>Terriglobales</taxon>
        <taxon>Acidobacteriaceae</taxon>
        <taxon>Edaphobacter</taxon>
    </lineage>
</organism>
<comment type="caution">
    <text evidence="4">The sequence shown here is derived from an EMBL/GenBank/DDBJ whole genome shotgun (WGS) entry which is preliminary data.</text>
</comment>
<dbReference type="AlphaFoldDB" id="A0A428MGI1"/>
<dbReference type="CDD" id="cd04301">
    <property type="entry name" value="NAT_SF"/>
    <property type="match status" value="1"/>
</dbReference>
<dbReference type="EMBL" id="RSDW01000001">
    <property type="protein sequence ID" value="RSL15803.1"/>
    <property type="molecule type" value="Genomic_DNA"/>
</dbReference>
<evidence type="ECO:0000259" key="3">
    <source>
        <dbReference type="PROSITE" id="PS51186"/>
    </source>
</evidence>